<dbReference type="EMBL" id="DSGB01000004">
    <property type="protein sequence ID" value="HER95644.1"/>
    <property type="molecule type" value="Genomic_DNA"/>
</dbReference>
<dbReference type="InterPro" id="IPR032508">
    <property type="entry name" value="FecR_C"/>
</dbReference>
<proteinExistence type="predicted"/>
<sequence length="377" mass="41451">MDAFPELLPFWDELSPEARAALQELLRQDPVLMQVLATWEAVQAQLHRALEGAVPDRRLWVLYALARSGRREALSAEEQALLESAKPVLEQALAVHPGLADVVRDLEAACADFDEVWKAHCGTDATFATDRGPRPLHRRARGYRWGVRLALGGVVLAFAGLLWWQQRTAWLTQIVDAGAVQTLTLPDGSSVRLVGPAVLRYAEHFNRRVHLEGQALLQVQPSQGSFVVETPEALITVQGTRFGVRAWKDTTEVILAQGRLTVHGRQNRALAVALSPGQLVRVAADGQISPPTMVNVPQALQWTGLHVFEGVTMAEIARHLTAFYQMPILVDTTLADELVVGTFAQTQPLEEILSALATTLGARLEQQDGSYRLMPGR</sequence>
<gene>
    <name evidence="4" type="ORF">ENO59_03890</name>
</gene>
<dbReference type="InterPro" id="IPR012373">
    <property type="entry name" value="Ferrdict_sens_TM"/>
</dbReference>
<comment type="caution">
    <text evidence="4">The sequence shown here is derived from an EMBL/GenBank/DDBJ whole genome shotgun (WGS) entry which is preliminary data.</text>
</comment>
<keyword evidence="1" id="KW-0812">Transmembrane</keyword>
<dbReference type="InterPro" id="IPR006860">
    <property type="entry name" value="FecR"/>
</dbReference>
<dbReference type="Pfam" id="PF16344">
    <property type="entry name" value="FecR_C"/>
    <property type="match status" value="1"/>
</dbReference>
<dbReference type="PANTHER" id="PTHR30273:SF2">
    <property type="entry name" value="PROTEIN FECR"/>
    <property type="match status" value="1"/>
</dbReference>
<organism evidence="4">
    <name type="scientific">Rhodothermus marinus</name>
    <name type="common">Rhodothermus obamensis</name>
    <dbReference type="NCBI Taxonomy" id="29549"/>
    <lineage>
        <taxon>Bacteria</taxon>
        <taxon>Pseudomonadati</taxon>
        <taxon>Rhodothermota</taxon>
        <taxon>Rhodothermia</taxon>
        <taxon>Rhodothermales</taxon>
        <taxon>Rhodothermaceae</taxon>
        <taxon>Rhodothermus</taxon>
    </lineage>
</organism>
<accession>A0A7V2AZR6</accession>
<dbReference type="AlphaFoldDB" id="A0A7V2AZR6"/>
<feature type="domain" description="Protein FecR C-terminal" evidence="3">
    <location>
        <begin position="307"/>
        <end position="368"/>
    </location>
</feature>
<dbReference type="Pfam" id="PF04773">
    <property type="entry name" value="FecR"/>
    <property type="match status" value="1"/>
</dbReference>
<feature type="domain" description="FecR protein" evidence="2">
    <location>
        <begin position="176"/>
        <end position="259"/>
    </location>
</feature>
<reference evidence="4" key="1">
    <citation type="journal article" date="2020" name="mSystems">
        <title>Genome- and Community-Level Interaction Insights into Carbon Utilization and Element Cycling Functions of Hydrothermarchaeota in Hydrothermal Sediment.</title>
        <authorList>
            <person name="Zhou Z."/>
            <person name="Liu Y."/>
            <person name="Xu W."/>
            <person name="Pan J."/>
            <person name="Luo Z.H."/>
            <person name="Li M."/>
        </authorList>
    </citation>
    <scope>NUCLEOTIDE SEQUENCE [LARGE SCALE GENOMIC DNA]</scope>
    <source>
        <strain evidence="4">SpSt-143</strain>
    </source>
</reference>
<evidence type="ECO:0000256" key="1">
    <source>
        <dbReference type="SAM" id="Phobius"/>
    </source>
</evidence>
<name>A0A7V2AZR6_RHOMR</name>
<keyword evidence="1" id="KW-1133">Transmembrane helix</keyword>
<keyword evidence="1" id="KW-0472">Membrane</keyword>
<feature type="transmembrane region" description="Helical" evidence="1">
    <location>
        <begin position="145"/>
        <end position="164"/>
    </location>
</feature>
<protein>
    <submittedName>
        <fullName evidence="4">DUF4974 domain-containing protein</fullName>
    </submittedName>
</protein>
<dbReference type="GO" id="GO:0016989">
    <property type="term" value="F:sigma factor antagonist activity"/>
    <property type="evidence" value="ECO:0007669"/>
    <property type="project" value="TreeGrafter"/>
</dbReference>
<evidence type="ECO:0000313" key="4">
    <source>
        <dbReference type="EMBL" id="HER95644.1"/>
    </source>
</evidence>
<evidence type="ECO:0000259" key="2">
    <source>
        <dbReference type="Pfam" id="PF04773"/>
    </source>
</evidence>
<dbReference type="Gene3D" id="3.55.50.30">
    <property type="match status" value="1"/>
</dbReference>
<dbReference type="Gene3D" id="2.60.120.1440">
    <property type="match status" value="1"/>
</dbReference>
<evidence type="ECO:0000259" key="3">
    <source>
        <dbReference type="Pfam" id="PF16344"/>
    </source>
</evidence>
<dbReference type="PANTHER" id="PTHR30273">
    <property type="entry name" value="PERIPLASMIC SIGNAL SENSOR AND SIGMA FACTOR ACTIVATOR FECR-RELATED"/>
    <property type="match status" value="1"/>
</dbReference>